<dbReference type="InterPro" id="IPR043427">
    <property type="entry name" value="YscJ/FliF"/>
</dbReference>
<dbReference type="AlphaFoldDB" id="A0A2G3E3F9"/>
<dbReference type="Proteomes" id="UP000224563">
    <property type="component" value="Unassembled WGS sequence"/>
</dbReference>
<dbReference type="Gene3D" id="3.30.300.30">
    <property type="match status" value="1"/>
</dbReference>
<dbReference type="RefSeq" id="WP_099386027.1">
    <property type="nucleotide sequence ID" value="NZ_JANSWH010000099.1"/>
</dbReference>
<dbReference type="PANTHER" id="PTHR30046">
    <property type="entry name" value="FLAGELLAR M-RING PROTEIN"/>
    <property type="match status" value="1"/>
</dbReference>
<feature type="domain" description="Flagellar M-ring N-terminal" evidence="4">
    <location>
        <begin position="46"/>
        <end position="219"/>
    </location>
</feature>
<reference evidence="6 7" key="2">
    <citation type="submission" date="2017-10" db="EMBL/GenBank/DDBJ databases">
        <authorList>
            <person name="Banno H."/>
            <person name="Chua N.-H."/>
        </authorList>
    </citation>
    <scope>NUCLEOTIDE SEQUENCE [LARGE SCALE GENOMIC DNA]</scope>
    <source>
        <strain evidence="6 7">JK623</strain>
    </source>
</reference>
<keyword evidence="3" id="KW-0812">Transmembrane</keyword>
<name>A0A2G3E3F9_9FIRM</name>
<evidence type="ECO:0000313" key="6">
    <source>
        <dbReference type="EMBL" id="PHU37794.1"/>
    </source>
</evidence>
<dbReference type="GO" id="GO:0016020">
    <property type="term" value="C:membrane"/>
    <property type="evidence" value="ECO:0007669"/>
    <property type="project" value="UniProtKB-SubCell"/>
</dbReference>
<dbReference type="PANTHER" id="PTHR30046:SF0">
    <property type="entry name" value="FLAGELLAR M-RING PROTEIN"/>
    <property type="match status" value="1"/>
</dbReference>
<keyword evidence="7" id="KW-1185">Reference proteome</keyword>
<keyword evidence="3" id="KW-1133">Transmembrane helix</keyword>
<feature type="domain" description="Flagellar M-ring C-terminal" evidence="5">
    <location>
        <begin position="260"/>
        <end position="421"/>
    </location>
</feature>
<sequence>MPERIRKILDRIVEWWKKFNTKQRALLISIASVVLVSLIILAYVATRPTYVPLVTCESAKEASQVRDLLDSDGSITYQVSKDGLVFTVLDKDEANAILLLGANDISAAAYDINQVTSGSFSQTESDKAKLYKDFLEKKFSDHLKQLDGIEDATVDIDLPKDDGTILSKDEQGSAAVVLTLKDTMDSEQAYGIAQFIATEMGNDDTSKITIIDSKRNVLFSGADADSAVGMINSQLSYQQKQENLLKSEIRNALLESQMYSNVQVVPHLNVDYDTAETVEHLFFPPDGQTNGMIGSVSEYNSEAYGGSAQTPGTDANDDTTVLTRENANSYSVISQKDTKYQNNEKITTKKSAGGKVDYENSSISIVCTKYVVYDEEILEKSGELDNMTFEEYKAANSEPTQIDPPEDLYQMVSKATGFSQDAISIICYQQPEFVPKSSGGRSLSDILQIVLAVLIFAMLGYVVFRSTRKQKEEELEPELSVDGLLESTATAEEELENIGYTEKSETRLLIEKFVDENPEAAALLLRNWLNDEWD</sequence>
<feature type="transmembrane region" description="Helical" evidence="3">
    <location>
        <begin position="446"/>
        <end position="464"/>
    </location>
</feature>
<dbReference type="Pfam" id="PF01514">
    <property type="entry name" value="YscJ_FliF"/>
    <property type="match status" value="1"/>
</dbReference>
<comment type="caution">
    <text evidence="6">The sequence shown here is derived from an EMBL/GenBank/DDBJ whole genome shotgun (WGS) entry which is preliminary data.</text>
</comment>
<gene>
    <name evidence="6" type="ORF">CSX02_06230</name>
</gene>
<protein>
    <submittedName>
        <fullName evidence="6">Flagellar biosynthesis protein</fullName>
    </submittedName>
</protein>
<evidence type="ECO:0000313" key="7">
    <source>
        <dbReference type="Proteomes" id="UP000224563"/>
    </source>
</evidence>
<evidence type="ECO:0000256" key="1">
    <source>
        <dbReference type="ARBA" id="ARBA00004370"/>
    </source>
</evidence>
<comment type="subcellular location">
    <subcellularLocation>
        <location evidence="1">Membrane</location>
    </subcellularLocation>
</comment>
<organism evidence="6 7">
    <name type="scientific">Agathobacter ruminis</name>
    <dbReference type="NCBI Taxonomy" id="1712665"/>
    <lineage>
        <taxon>Bacteria</taxon>
        <taxon>Bacillati</taxon>
        <taxon>Bacillota</taxon>
        <taxon>Clostridia</taxon>
        <taxon>Lachnospirales</taxon>
        <taxon>Lachnospiraceae</taxon>
        <taxon>Agathobacter</taxon>
    </lineage>
</organism>
<dbReference type="InterPro" id="IPR045851">
    <property type="entry name" value="AMP-bd_C_sf"/>
</dbReference>
<dbReference type="InterPro" id="IPR013556">
    <property type="entry name" value="Flag_M-ring_C"/>
</dbReference>
<keyword evidence="6" id="KW-0969">Cilium</keyword>
<dbReference type="InterPro" id="IPR006182">
    <property type="entry name" value="FliF_N_dom"/>
</dbReference>
<evidence type="ECO:0000256" key="3">
    <source>
        <dbReference type="SAM" id="Phobius"/>
    </source>
</evidence>
<proteinExistence type="predicted"/>
<dbReference type="EMBL" id="PDYG01000030">
    <property type="protein sequence ID" value="PHU37794.1"/>
    <property type="molecule type" value="Genomic_DNA"/>
</dbReference>
<evidence type="ECO:0000259" key="4">
    <source>
        <dbReference type="Pfam" id="PF01514"/>
    </source>
</evidence>
<feature type="transmembrane region" description="Helical" evidence="3">
    <location>
        <begin position="25"/>
        <end position="45"/>
    </location>
</feature>
<keyword evidence="2 3" id="KW-0472">Membrane</keyword>
<evidence type="ECO:0000256" key="2">
    <source>
        <dbReference type="ARBA" id="ARBA00023136"/>
    </source>
</evidence>
<dbReference type="Pfam" id="PF08345">
    <property type="entry name" value="YscJ_FliF_C"/>
    <property type="match status" value="1"/>
</dbReference>
<keyword evidence="6" id="KW-0282">Flagellum</keyword>
<evidence type="ECO:0000259" key="5">
    <source>
        <dbReference type="Pfam" id="PF08345"/>
    </source>
</evidence>
<reference evidence="6 7" key="1">
    <citation type="submission" date="2017-10" db="EMBL/GenBank/DDBJ databases">
        <title>Resolving the taxonomy of Roseburia spp., Eubacterium rectale and Agathobacter spp. through phylogenomic analysis.</title>
        <authorList>
            <person name="Sheridan P.O."/>
            <person name="Walker A.W."/>
            <person name="Duncan S.H."/>
            <person name="Scott K.P."/>
            <person name="Toole P.W.O."/>
            <person name="Luis P."/>
            <person name="Flint H.J."/>
        </authorList>
    </citation>
    <scope>NUCLEOTIDE SEQUENCE [LARGE SCALE GENOMIC DNA]</scope>
    <source>
        <strain evidence="6 7">JK623</strain>
    </source>
</reference>
<accession>A0A2G3E3F9</accession>
<keyword evidence="6" id="KW-0966">Cell projection</keyword>